<dbReference type="SUPFAM" id="SSF101852">
    <property type="entry name" value="Bacterial fluorinating enzyme, C-terminal domain"/>
    <property type="match status" value="1"/>
</dbReference>
<feature type="domain" description="S-adenosyl-l-methionine hydroxide adenosyltransferase N-terminal" evidence="3">
    <location>
        <begin position="7"/>
        <end position="154"/>
    </location>
</feature>
<dbReference type="InterPro" id="IPR002747">
    <property type="entry name" value="SAM_OH_AdoTrfase"/>
</dbReference>
<dbReference type="PANTHER" id="PTHR35092">
    <property type="entry name" value="CHLORINASE MJ1651"/>
    <property type="match status" value="1"/>
</dbReference>
<dbReference type="Gene3D" id="2.40.30.90">
    <property type="entry name" value="Bacterial fluorinating enzyme like"/>
    <property type="match status" value="1"/>
</dbReference>
<sequence length="275" mass="30882">MKLKSNIALLTDFGINGQHYVALMKAVILSINPNVNIVDISHNISPYSIIEASYLLKSTFNHFPKGTIFIIVVDPGVGSGREIIIIKTKSNYYFIVPNNGILANVLNENEILECYLIQNEQYFNNPVSNTFHGRDIMAPIGSHISNGILLKKFGPNFNISKLIEFPLKLEIFLEERKIICQIQFIDSFGNGTTNIIIKNNKIRNFDIILANESILKFEIKNKTYEGTFTTHFSNVLVNSILFLVGSSGFLEVSINKGNASEELNFKVGDIITIKF</sequence>
<proteinExistence type="inferred from homology"/>
<keyword evidence="1" id="KW-0949">S-adenosyl-L-methionine</keyword>
<evidence type="ECO:0008006" key="6">
    <source>
        <dbReference type="Google" id="ProtNLM"/>
    </source>
</evidence>
<dbReference type="Pfam" id="PF20257">
    <property type="entry name" value="SAM_HAT_C"/>
    <property type="match status" value="1"/>
</dbReference>
<dbReference type="InterPro" id="IPR046470">
    <property type="entry name" value="SAM_HAT_C"/>
</dbReference>
<dbReference type="EMBL" id="LAZR01004150">
    <property type="protein sequence ID" value="KKN11297.1"/>
    <property type="molecule type" value="Genomic_DNA"/>
</dbReference>
<evidence type="ECO:0000313" key="5">
    <source>
        <dbReference type="EMBL" id="KKN11297.1"/>
    </source>
</evidence>
<gene>
    <name evidence="5" type="ORF">LCGC14_1027960</name>
</gene>
<dbReference type="PANTHER" id="PTHR35092:SF1">
    <property type="entry name" value="CHLORINASE MJ1651"/>
    <property type="match status" value="1"/>
</dbReference>
<dbReference type="SUPFAM" id="SSF102522">
    <property type="entry name" value="Bacterial fluorinating enzyme, N-terminal domain"/>
    <property type="match status" value="1"/>
</dbReference>
<comment type="similarity">
    <text evidence="2">Belongs to the SAM hydrolase / SAM-dependent halogenase family.</text>
</comment>
<reference evidence="5" key="1">
    <citation type="journal article" date="2015" name="Nature">
        <title>Complex archaea that bridge the gap between prokaryotes and eukaryotes.</title>
        <authorList>
            <person name="Spang A."/>
            <person name="Saw J.H."/>
            <person name="Jorgensen S.L."/>
            <person name="Zaremba-Niedzwiedzka K."/>
            <person name="Martijn J."/>
            <person name="Lind A.E."/>
            <person name="van Eijk R."/>
            <person name="Schleper C."/>
            <person name="Guy L."/>
            <person name="Ettema T.J."/>
        </authorList>
    </citation>
    <scope>NUCLEOTIDE SEQUENCE</scope>
</reference>
<feature type="domain" description="S-adenosyl-l-methionine hydroxide adenosyltransferase C-terminal" evidence="4">
    <location>
        <begin position="181"/>
        <end position="271"/>
    </location>
</feature>
<organism evidence="5">
    <name type="scientific">marine sediment metagenome</name>
    <dbReference type="NCBI Taxonomy" id="412755"/>
    <lineage>
        <taxon>unclassified sequences</taxon>
        <taxon>metagenomes</taxon>
        <taxon>ecological metagenomes</taxon>
    </lineage>
</organism>
<dbReference type="InterPro" id="IPR023227">
    <property type="entry name" value="SAM_OH_AdoTrfase_C_sf"/>
</dbReference>
<evidence type="ECO:0000256" key="2">
    <source>
        <dbReference type="ARBA" id="ARBA00024035"/>
    </source>
</evidence>
<protein>
    <recommendedName>
        <fullName evidence="6">SAM-dependent chlorinase/fluorinase</fullName>
    </recommendedName>
</protein>
<dbReference type="Pfam" id="PF01887">
    <property type="entry name" value="SAM_HAT_N"/>
    <property type="match status" value="1"/>
</dbReference>
<evidence type="ECO:0000256" key="1">
    <source>
        <dbReference type="ARBA" id="ARBA00022691"/>
    </source>
</evidence>
<name>A0A0F9NHA6_9ZZZZ</name>
<accession>A0A0F9NHA6</accession>
<dbReference type="InterPro" id="IPR023228">
    <property type="entry name" value="SAM_OH_AdoTrfase_N_sf"/>
</dbReference>
<dbReference type="Gene3D" id="3.40.50.10790">
    <property type="entry name" value="S-adenosyl-l-methionine hydroxide adenosyltransferase, N-terminal"/>
    <property type="match status" value="1"/>
</dbReference>
<dbReference type="AlphaFoldDB" id="A0A0F9NHA6"/>
<comment type="caution">
    <text evidence="5">The sequence shown here is derived from an EMBL/GenBank/DDBJ whole genome shotgun (WGS) entry which is preliminary data.</text>
</comment>
<dbReference type="PIRSF" id="PIRSF006779">
    <property type="entry name" value="UCP006779"/>
    <property type="match status" value="1"/>
</dbReference>
<evidence type="ECO:0000259" key="4">
    <source>
        <dbReference type="Pfam" id="PF20257"/>
    </source>
</evidence>
<dbReference type="InterPro" id="IPR046469">
    <property type="entry name" value="SAM_HAT_N"/>
</dbReference>
<evidence type="ECO:0000259" key="3">
    <source>
        <dbReference type="Pfam" id="PF01887"/>
    </source>
</evidence>